<sequence>MSGDLPHTTRDPQARHDCPACGQPLQVLAKRHKVLGAWVPEWEVQPCTNPECPRYEAPEGVLEAGAGPRTGPGGGAEDPAGGADATSTYVTGKNGETGRSPAPG</sequence>
<gene>
    <name evidence="2" type="ORF">ACFFTP_16325</name>
</gene>
<evidence type="ECO:0000313" key="2">
    <source>
        <dbReference type="EMBL" id="MFB9555746.1"/>
    </source>
</evidence>
<proteinExistence type="predicted"/>
<organism evidence="2 3">
    <name type="scientific">Streptomyces roseoviridis</name>
    <dbReference type="NCBI Taxonomy" id="67361"/>
    <lineage>
        <taxon>Bacteria</taxon>
        <taxon>Bacillati</taxon>
        <taxon>Actinomycetota</taxon>
        <taxon>Actinomycetes</taxon>
        <taxon>Kitasatosporales</taxon>
        <taxon>Streptomycetaceae</taxon>
        <taxon>Streptomyces</taxon>
    </lineage>
</organism>
<accession>A0ABV5QQI0</accession>
<keyword evidence="3" id="KW-1185">Reference proteome</keyword>
<dbReference type="RefSeq" id="WP_345485707.1">
    <property type="nucleotide sequence ID" value="NZ_BAAAWU010000001.1"/>
</dbReference>
<feature type="region of interest" description="Disordered" evidence="1">
    <location>
        <begin position="62"/>
        <end position="104"/>
    </location>
</feature>
<comment type="caution">
    <text evidence="2">The sequence shown here is derived from an EMBL/GenBank/DDBJ whole genome shotgun (WGS) entry which is preliminary data.</text>
</comment>
<dbReference type="Proteomes" id="UP001589716">
    <property type="component" value="Unassembled WGS sequence"/>
</dbReference>
<dbReference type="EMBL" id="JBHMCT010000009">
    <property type="protein sequence ID" value="MFB9555746.1"/>
    <property type="molecule type" value="Genomic_DNA"/>
</dbReference>
<name>A0ABV5QQI0_9ACTN</name>
<protein>
    <submittedName>
        <fullName evidence="2">Uncharacterized protein</fullName>
    </submittedName>
</protein>
<evidence type="ECO:0000313" key="3">
    <source>
        <dbReference type="Proteomes" id="UP001589716"/>
    </source>
</evidence>
<evidence type="ECO:0000256" key="1">
    <source>
        <dbReference type="SAM" id="MobiDB-lite"/>
    </source>
</evidence>
<reference evidence="2 3" key="1">
    <citation type="submission" date="2024-09" db="EMBL/GenBank/DDBJ databases">
        <authorList>
            <person name="Sun Q."/>
            <person name="Mori K."/>
        </authorList>
    </citation>
    <scope>NUCLEOTIDE SEQUENCE [LARGE SCALE GENOMIC DNA]</scope>
    <source>
        <strain evidence="2 3">JCM 4414</strain>
    </source>
</reference>